<keyword evidence="5" id="KW-0539">Nucleus</keyword>
<evidence type="ECO:0000256" key="3">
    <source>
        <dbReference type="ARBA" id="ARBA00005509"/>
    </source>
</evidence>
<gene>
    <name evidence="6" type="ORF">RIMI_LOCUS1996145</name>
</gene>
<reference evidence="6" key="1">
    <citation type="submission" date="2023-07" db="EMBL/GenBank/DDBJ databases">
        <authorList>
            <person name="Stuckert A."/>
        </authorList>
    </citation>
    <scope>NUCLEOTIDE SEQUENCE</scope>
</reference>
<evidence type="ECO:0000256" key="2">
    <source>
        <dbReference type="ARBA" id="ARBA00004496"/>
    </source>
</evidence>
<evidence type="ECO:0000313" key="6">
    <source>
        <dbReference type="EMBL" id="CAJ0923415.1"/>
    </source>
</evidence>
<comment type="caution">
    <text evidence="6">The sequence shown here is derived from an EMBL/GenBank/DDBJ whole genome shotgun (WGS) entry which is preliminary data.</text>
</comment>
<keyword evidence="7" id="KW-1185">Reference proteome</keyword>
<dbReference type="Pfam" id="PF04402">
    <property type="entry name" value="SIMPL"/>
    <property type="match status" value="1"/>
</dbReference>
<dbReference type="InterPro" id="IPR030312">
    <property type="entry name" value="IRAK1BP1"/>
</dbReference>
<evidence type="ECO:0000256" key="4">
    <source>
        <dbReference type="ARBA" id="ARBA00022490"/>
    </source>
</evidence>
<dbReference type="PANTHER" id="PTHR18842:SF2">
    <property type="entry name" value="INTERLEUKIN-1 RECEPTOR-ASSOCIATED KINASE 1-BINDING PROTEIN 1"/>
    <property type="match status" value="1"/>
</dbReference>
<evidence type="ECO:0000313" key="7">
    <source>
        <dbReference type="Proteomes" id="UP001176940"/>
    </source>
</evidence>
<protein>
    <submittedName>
        <fullName evidence="6">Uncharacterized protein</fullName>
    </submittedName>
</protein>
<proteinExistence type="inferred from homology"/>
<dbReference type="Proteomes" id="UP001176940">
    <property type="component" value="Unassembled WGS sequence"/>
</dbReference>
<evidence type="ECO:0000256" key="5">
    <source>
        <dbReference type="ARBA" id="ARBA00023242"/>
    </source>
</evidence>
<dbReference type="Gene3D" id="3.30.110.170">
    <property type="entry name" value="Protein of unknown function (DUF541), domain 1"/>
    <property type="match status" value="1"/>
</dbReference>
<organism evidence="6 7">
    <name type="scientific">Ranitomeya imitator</name>
    <name type="common">mimic poison frog</name>
    <dbReference type="NCBI Taxonomy" id="111125"/>
    <lineage>
        <taxon>Eukaryota</taxon>
        <taxon>Metazoa</taxon>
        <taxon>Chordata</taxon>
        <taxon>Craniata</taxon>
        <taxon>Vertebrata</taxon>
        <taxon>Euteleostomi</taxon>
        <taxon>Amphibia</taxon>
        <taxon>Batrachia</taxon>
        <taxon>Anura</taxon>
        <taxon>Neobatrachia</taxon>
        <taxon>Hyloidea</taxon>
        <taxon>Dendrobatidae</taxon>
        <taxon>Dendrobatinae</taxon>
        <taxon>Ranitomeya</taxon>
    </lineage>
</organism>
<dbReference type="PANTHER" id="PTHR18842">
    <property type="entry name" value="INTERLEUKIN-1 RECEPTOR-ASSOCIATED KINASE 1-BINDING PROTEIN 1"/>
    <property type="match status" value="1"/>
</dbReference>
<dbReference type="EMBL" id="CAUEEQ010002692">
    <property type="protein sequence ID" value="CAJ0923415.1"/>
    <property type="molecule type" value="Genomic_DNA"/>
</dbReference>
<keyword evidence="4" id="KW-0963">Cytoplasm</keyword>
<name>A0ABN9KTI5_9NEOB</name>
<comment type="similarity">
    <text evidence="3">Belongs to the IRAK1BP1 family.</text>
</comment>
<accession>A0ABN9KTI5</accession>
<sequence length="299" mass="33489">MQEQQMQARMDGERMDGVVQGTWLKNEREYLPKMKELLAVKNAIVKFPSFLQGNPVHILSDSRRTVAYINHQGGHEIPLSDVGGGGDLSDCGTSFDTNSVAYKGEGGNDGFRLAFLYGSFSFARNTSESRRLKLSSATDTLERNVRPHSNTWSCTLRSIVPAPEENFNLRDSDVCVVFKDFETLQNVCNMLVEKLSSSVCISSPQFYHSPENMETLRRQVCLNAVSNARRKAQEVCRLVGQSLGKAILIKEEEMKEWEDQADCASSSIQHRIKGATVYAMSKVSATFEIKGKERIKKIC</sequence>
<evidence type="ECO:0000256" key="1">
    <source>
        <dbReference type="ARBA" id="ARBA00004123"/>
    </source>
</evidence>
<comment type="subcellular location">
    <subcellularLocation>
        <location evidence="2">Cytoplasm</location>
    </subcellularLocation>
    <subcellularLocation>
        <location evidence="1">Nucleus</location>
    </subcellularLocation>
</comment>
<dbReference type="InterPro" id="IPR007497">
    <property type="entry name" value="SIMPL/DUF541"/>
</dbReference>